<comment type="caution">
    <text evidence="2">The sequence shown here is derived from an EMBL/GenBank/DDBJ whole genome shotgun (WGS) entry which is preliminary data.</text>
</comment>
<evidence type="ECO:0008006" key="4">
    <source>
        <dbReference type="Google" id="ProtNLM"/>
    </source>
</evidence>
<organism evidence="2 3">
    <name type="scientific">Ditylenchus destructor</name>
    <dbReference type="NCBI Taxonomy" id="166010"/>
    <lineage>
        <taxon>Eukaryota</taxon>
        <taxon>Metazoa</taxon>
        <taxon>Ecdysozoa</taxon>
        <taxon>Nematoda</taxon>
        <taxon>Chromadorea</taxon>
        <taxon>Rhabditida</taxon>
        <taxon>Tylenchina</taxon>
        <taxon>Tylenchomorpha</taxon>
        <taxon>Sphaerularioidea</taxon>
        <taxon>Anguinidae</taxon>
        <taxon>Anguininae</taxon>
        <taxon>Ditylenchus</taxon>
    </lineage>
</organism>
<keyword evidence="1" id="KW-0732">Signal</keyword>
<reference evidence="2" key="1">
    <citation type="submission" date="2022-01" db="EMBL/GenBank/DDBJ databases">
        <title>Genome Sequence Resource for Two Populations of Ditylenchus destructor, the Migratory Endoparasitic Phytonematode.</title>
        <authorList>
            <person name="Zhang H."/>
            <person name="Lin R."/>
            <person name="Xie B."/>
        </authorList>
    </citation>
    <scope>NUCLEOTIDE SEQUENCE</scope>
    <source>
        <strain evidence="2">BazhouSP</strain>
    </source>
</reference>
<evidence type="ECO:0000256" key="1">
    <source>
        <dbReference type="SAM" id="SignalP"/>
    </source>
</evidence>
<evidence type="ECO:0000313" key="2">
    <source>
        <dbReference type="EMBL" id="KAI1709754.1"/>
    </source>
</evidence>
<dbReference type="EMBL" id="JAKKPZ010000029">
    <property type="protein sequence ID" value="KAI1709754.1"/>
    <property type="molecule type" value="Genomic_DNA"/>
</dbReference>
<protein>
    <recommendedName>
        <fullName evidence="4">Secreted protein</fullName>
    </recommendedName>
</protein>
<feature type="chain" id="PRO_5042284116" description="Secreted protein" evidence="1">
    <location>
        <begin position="24"/>
        <end position="85"/>
    </location>
</feature>
<accession>A0AAD4MYR3</accession>
<dbReference type="Proteomes" id="UP001201812">
    <property type="component" value="Unassembled WGS sequence"/>
</dbReference>
<gene>
    <name evidence="2" type="ORF">DdX_11147</name>
</gene>
<keyword evidence="3" id="KW-1185">Reference proteome</keyword>
<name>A0AAD4MYR3_9BILA</name>
<dbReference type="AlphaFoldDB" id="A0AAD4MYR3"/>
<evidence type="ECO:0000313" key="3">
    <source>
        <dbReference type="Proteomes" id="UP001201812"/>
    </source>
</evidence>
<feature type="signal peptide" evidence="1">
    <location>
        <begin position="1"/>
        <end position="23"/>
    </location>
</feature>
<proteinExistence type="predicted"/>
<sequence>MPVILPVFWIILVFSAGLTDCHGNMMNQSIFSWFSSLFTGSVQCPTPTPLSFTVQPCDPNGGCAGVSAGTVCTQIGSDNYCCPPV</sequence>